<feature type="signal peptide" evidence="1">
    <location>
        <begin position="1"/>
        <end position="30"/>
    </location>
</feature>
<dbReference type="AlphaFoldDB" id="A0A9P9BL99"/>
<proteinExistence type="predicted"/>
<dbReference type="EMBL" id="JAGTJQ010000007">
    <property type="protein sequence ID" value="KAH7027862.1"/>
    <property type="molecule type" value="Genomic_DNA"/>
</dbReference>
<dbReference type="Proteomes" id="UP000756346">
    <property type="component" value="Unassembled WGS sequence"/>
</dbReference>
<dbReference type="RefSeq" id="XP_046010661.1">
    <property type="nucleotide sequence ID" value="XM_046154548.1"/>
</dbReference>
<reference evidence="2" key="1">
    <citation type="journal article" date="2021" name="Nat. Commun.">
        <title>Genetic determinants of endophytism in the Arabidopsis root mycobiome.</title>
        <authorList>
            <person name="Mesny F."/>
            <person name="Miyauchi S."/>
            <person name="Thiergart T."/>
            <person name="Pickel B."/>
            <person name="Atanasova L."/>
            <person name="Karlsson M."/>
            <person name="Huettel B."/>
            <person name="Barry K.W."/>
            <person name="Haridas S."/>
            <person name="Chen C."/>
            <person name="Bauer D."/>
            <person name="Andreopoulos W."/>
            <person name="Pangilinan J."/>
            <person name="LaButti K."/>
            <person name="Riley R."/>
            <person name="Lipzen A."/>
            <person name="Clum A."/>
            <person name="Drula E."/>
            <person name="Henrissat B."/>
            <person name="Kohler A."/>
            <person name="Grigoriev I.V."/>
            <person name="Martin F.M."/>
            <person name="Hacquard S."/>
        </authorList>
    </citation>
    <scope>NUCLEOTIDE SEQUENCE</scope>
    <source>
        <strain evidence="2">MPI-CAGE-CH-0230</strain>
    </source>
</reference>
<evidence type="ECO:0000313" key="3">
    <source>
        <dbReference type="Proteomes" id="UP000756346"/>
    </source>
</evidence>
<dbReference type="GeneID" id="70184094"/>
<keyword evidence="1" id="KW-0732">Signal</keyword>
<evidence type="ECO:0000313" key="2">
    <source>
        <dbReference type="EMBL" id="KAH7027862.1"/>
    </source>
</evidence>
<protein>
    <recommendedName>
        <fullName evidence="4">Secreted protein</fullName>
    </recommendedName>
</protein>
<comment type="caution">
    <text evidence="2">The sequence shown here is derived from an EMBL/GenBank/DDBJ whole genome shotgun (WGS) entry which is preliminary data.</text>
</comment>
<sequence length="92" mass="9920">MYFEQRVVLPALLLFALVVFLLCCCGCCRCLCVVTSLADLAMSCGSDSRLSSCAGVVQPSLVVAVMMHGIVVKLESDCEWLSVSRSRVDGVR</sequence>
<keyword evidence="3" id="KW-1185">Reference proteome</keyword>
<organism evidence="2 3">
    <name type="scientific">Microdochium trichocladiopsis</name>
    <dbReference type="NCBI Taxonomy" id="1682393"/>
    <lineage>
        <taxon>Eukaryota</taxon>
        <taxon>Fungi</taxon>
        <taxon>Dikarya</taxon>
        <taxon>Ascomycota</taxon>
        <taxon>Pezizomycotina</taxon>
        <taxon>Sordariomycetes</taxon>
        <taxon>Xylariomycetidae</taxon>
        <taxon>Xylariales</taxon>
        <taxon>Microdochiaceae</taxon>
        <taxon>Microdochium</taxon>
    </lineage>
</organism>
<accession>A0A9P9BL99</accession>
<feature type="chain" id="PRO_5040228715" description="Secreted protein" evidence="1">
    <location>
        <begin position="31"/>
        <end position="92"/>
    </location>
</feature>
<evidence type="ECO:0000256" key="1">
    <source>
        <dbReference type="SAM" id="SignalP"/>
    </source>
</evidence>
<evidence type="ECO:0008006" key="4">
    <source>
        <dbReference type="Google" id="ProtNLM"/>
    </source>
</evidence>
<name>A0A9P9BL99_9PEZI</name>
<gene>
    <name evidence="2" type="ORF">B0I36DRAFT_328061</name>
</gene>